<accession>A0A134B878</accession>
<dbReference type="Proteomes" id="UP000070224">
    <property type="component" value="Unassembled WGS sequence"/>
</dbReference>
<organism evidence="1 2">
    <name type="scientific">Porphyromonas somerae</name>
    <dbReference type="NCBI Taxonomy" id="322095"/>
    <lineage>
        <taxon>Bacteria</taxon>
        <taxon>Pseudomonadati</taxon>
        <taxon>Bacteroidota</taxon>
        <taxon>Bacteroidia</taxon>
        <taxon>Bacteroidales</taxon>
        <taxon>Porphyromonadaceae</taxon>
        <taxon>Porphyromonas</taxon>
    </lineage>
</organism>
<reference evidence="2" key="1">
    <citation type="submission" date="2016-01" db="EMBL/GenBank/DDBJ databases">
        <authorList>
            <person name="Mitreva M."/>
            <person name="Pepin K.H."/>
            <person name="Mihindukulasuriya K.A."/>
            <person name="Fulton R."/>
            <person name="Fronick C."/>
            <person name="O'Laughlin M."/>
            <person name="Miner T."/>
            <person name="Herter B."/>
            <person name="Rosa B.A."/>
            <person name="Cordes M."/>
            <person name="Tomlinson C."/>
            <person name="Wollam A."/>
            <person name="Palsikar V.B."/>
            <person name="Mardis E.R."/>
            <person name="Wilson R.K."/>
        </authorList>
    </citation>
    <scope>NUCLEOTIDE SEQUENCE [LARGE SCALE GENOMIC DNA]</scope>
    <source>
        <strain evidence="2">KA00683</strain>
    </source>
</reference>
<evidence type="ECO:0000313" key="1">
    <source>
        <dbReference type="EMBL" id="KXB76131.1"/>
    </source>
</evidence>
<proteinExistence type="predicted"/>
<name>A0A134B878_9PORP</name>
<gene>
    <name evidence="1" type="ORF">HMPREF3185_01068</name>
</gene>
<evidence type="ECO:0000313" key="2">
    <source>
        <dbReference type="Proteomes" id="UP000070224"/>
    </source>
</evidence>
<sequence length="179" mass="18867">MVLEADLVLALGDLVRGEVEVAGADRVEVAHHGYGGVRHTDVGVRAEAHRAIMGGAALDADAGEGLMADDDFGIGLVVLEKDVVAGLMLLDEGVLEDKGLSFGAHDDVLDTTDLAHQKAGLRAGYVALEVATDAATQVLRLPDVDDRALLADVLVAARGFGECREDLAYFVERHRVLSE</sequence>
<comment type="caution">
    <text evidence="1">The sequence shown here is derived from an EMBL/GenBank/DDBJ whole genome shotgun (WGS) entry which is preliminary data.</text>
</comment>
<dbReference type="AlphaFoldDB" id="A0A134B878"/>
<dbReference type="STRING" id="322095.HMPREF3185_01068"/>
<protein>
    <submittedName>
        <fullName evidence="1">Uncharacterized protein</fullName>
    </submittedName>
</protein>
<dbReference type="EMBL" id="LSDK01000076">
    <property type="protein sequence ID" value="KXB76131.1"/>
    <property type="molecule type" value="Genomic_DNA"/>
</dbReference>
<keyword evidence="2" id="KW-1185">Reference proteome</keyword>